<dbReference type="CDD" id="cd04618">
    <property type="entry name" value="CBS_euAMPK_gamma-like_repeat1"/>
    <property type="match status" value="1"/>
</dbReference>
<feature type="domain" description="CBS" evidence="6">
    <location>
        <begin position="305"/>
        <end position="364"/>
    </location>
</feature>
<dbReference type="SUPFAM" id="SSF54631">
    <property type="entry name" value="CBS-domain pair"/>
    <property type="match status" value="2"/>
</dbReference>
<name>A0AAV2T7G4_CALDB</name>
<keyword evidence="2" id="KW-0677">Repeat</keyword>
<evidence type="ECO:0000259" key="6">
    <source>
        <dbReference type="PROSITE" id="PS51371"/>
    </source>
</evidence>
<dbReference type="CDD" id="cd04641">
    <property type="entry name" value="CBS_euAMPK_gamma-like_repeat2"/>
    <property type="match status" value="1"/>
</dbReference>
<dbReference type="GO" id="GO:0016208">
    <property type="term" value="F:AMP binding"/>
    <property type="evidence" value="ECO:0007669"/>
    <property type="project" value="TreeGrafter"/>
</dbReference>
<dbReference type="Gene3D" id="3.10.580.10">
    <property type="entry name" value="CBS-domain"/>
    <property type="match status" value="2"/>
</dbReference>
<proteinExistence type="inferred from homology"/>
<evidence type="ECO:0000256" key="1">
    <source>
        <dbReference type="ARBA" id="ARBA00006750"/>
    </source>
</evidence>
<dbReference type="InterPro" id="IPR000644">
    <property type="entry name" value="CBS_dom"/>
</dbReference>
<dbReference type="PANTHER" id="PTHR13780:SF35">
    <property type="entry name" value="LD22662P"/>
    <property type="match status" value="1"/>
</dbReference>
<dbReference type="InterPro" id="IPR046342">
    <property type="entry name" value="CBS_dom_sf"/>
</dbReference>
<accession>A0AAV2T7G4</accession>
<dbReference type="GO" id="GO:0005634">
    <property type="term" value="C:nucleus"/>
    <property type="evidence" value="ECO:0007669"/>
    <property type="project" value="TreeGrafter"/>
</dbReference>
<evidence type="ECO:0000256" key="4">
    <source>
        <dbReference type="ARBA" id="ARBA00025878"/>
    </source>
</evidence>
<protein>
    <recommendedName>
        <fullName evidence="6">CBS domain-containing protein</fullName>
    </recommendedName>
</protein>
<organism evidence="7 8">
    <name type="scientific">Calicophoron daubneyi</name>
    <name type="common">Rumen fluke</name>
    <name type="synonym">Paramphistomum daubneyi</name>
    <dbReference type="NCBI Taxonomy" id="300641"/>
    <lineage>
        <taxon>Eukaryota</taxon>
        <taxon>Metazoa</taxon>
        <taxon>Spiralia</taxon>
        <taxon>Lophotrochozoa</taxon>
        <taxon>Platyhelminthes</taxon>
        <taxon>Trematoda</taxon>
        <taxon>Digenea</taxon>
        <taxon>Plagiorchiida</taxon>
        <taxon>Pronocephalata</taxon>
        <taxon>Paramphistomoidea</taxon>
        <taxon>Paramphistomidae</taxon>
        <taxon>Calicophoron</taxon>
    </lineage>
</organism>
<evidence type="ECO:0000313" key="8">
    <source>
        <dbReference type="Proteomes" id="UP001497525"/>
    </source>
</evidence>
<dbReference type="GO" id="GO:0031588">
    <property type="term" value="C:nucleotide-activated protein kinase complex"/>
    <property type="evidence" value="ECO:0007669"/>
    <property type="project" value="TreeGrafter"/>
</dbReference>
<evidence type="ECO:0000256" key="3">
    <source>
        <dbReference type="ARBA" id="ARBA00023122"/>
    </source>
</evidence>
<dbReference type="PANTHER" id="PTHR13780">
    <property type="entry name" value="AMP-ACTIVATED PROTEIN KINASE, GAMMA REGULATORY SUBUNIT"/>
    <property type="match status" value="1"/>
</dbReference>
<evidence type="ECO:0000256" key="5">
    <source>
        <dbReference type="PROSITE-ProRule" id="PRU00703"/>
    </source>
</evidence>
<reference evidence="7" key="1">
    <citation type="submission" date="2024-06" db="EMBL/GenBank/DDBJ databases">
        <authorList>
            <person name="Liu X."/>
            <person name="Lenzi L."/>
            <person name="Haldenby T S."/>
            <person name="Uol C."/>
        </authorList>
    </citation>
    <scope>NUCLEOTIDE SEQUENCE</scope>
</reference>
<dbReference type="GO" id="GO:0019901">
    <property type="term" value="F:protein kinase binding"/>
    <property type="evidence" value="ECO:0007669"/>
    <property type="project" value="TreeGrafter"/>
</dbReference>
<dbReference type="Pfam" id="PF00571">
    <property type="entry name" value="CBS"/>
    <property type="match status" value="3"/>
</dbReference>
<dbReference type="GO" id="GO:0019887">
    <property type="term" value="F:protein kinase regulator activity"/>
    <property type="evidence" value="ECO:0007669"/>
    <property type="project" value="TreeGrafter"/>
</dbReference>
<comment type="subunit">
    <text evidence="4">AMPK is a heterotrimer of an alpha catalytic subunit (PRKAA1 or PRKAA2), a beta (PRKAB1 or PRKAB2) and a gamma non-catalytic subunits (PRKAG1, PRKAG2 or PRKAG3). Interacts with FNIP1 and FNIP2.</text>
</comment>
<gene>
    <name evidence="7" type="ORF">CDAUBV1_LOCUS4537</name>
</gene>
<evidence type="ECO:0000256" key="2">
    <source>
        <dbReference type="ARBA" id="ARBA00022737"/>
    </source>
</evidence>
<sequence>MKLSGCVQPKLDRYEERKTSTGAKIAGELRSCLVFCSNDLKRTPNLTIEPLVPARQSYFYFFKHHKCYDLLPGSTKLVVLDTKLSVKKSFYALIFNNVRAAVLWSSARQSYVGMLTITDFIRVLVNGYGTSCGQMEDFESSTVSQWRSCNERTRCHRLISVSPEDPLLDAADTLIKHRFHRLPVIDPIYGNPLHILTHKRILKYLYLNRRNLPQETFMSCTLEELNLGTYAPNVHVLPMDASIISALHLFLKHRVSCIPIVDTDNRLVELYAKFDVFNLAVTRTYNDLDITVYDALAFHRSNRQRYPSPMTCSKKTTLKAVIERVVLTEVHRLIMVDEDQHIDGIISLSDILKFLISLPPADDESSGMESRG</sequence>
<keyword evidence="3 5" id="KW-0129">CBS domain</keyword>
<comment type="caution">
    <text evidence="7">The sequence shown here is derived from an EMBL/GenBank/DDBJ whole genome shotgun (WGS) entry which is preliminary data.</text>
</comment>
<comment type="similarity">
    <text evidence="1">Belongs to the 5'-AMP-activated protein kinase gamma subunit family.</text>
</comment>
<dbReference type="GO" id="GO:0005737">
    <property type="term" value="C:cytoplasm"/>
    <property type="evidence" value="ECO:0007669"/>
    <property type="project" value="TreeGrafter"/>
</dbReference>
<dbReference type="AlphaFoldDB" id="A0AAV2T7G4"/>
<dbReference type="EMBL" id="CAXLJL010000112">
    <property type="protein sequence ID" value="CAL5132019.1"/>
    <property type="molecule type" value="Genomic_DNA"/>
</dbReference>
<feature type="domain" description="CBS" evidence="6">
    <location>
        <begin position="152"/>
        <end position="212"/>
    </location>
</feature>
<dbReference type="PROSITE" id="PS51371">
    <property type="entry name" value="CBS"/>
    <property type="match status" value="3"/>
</dbReference>
<dbReference type="Proteomes" id="UP001497525">
    <property type="component" value="Unassembled WGS sequence"/>
</dbReference>
<evidence type="ECO:0000313" key="7">
    <source>
        <dbReference type="EMBL" id="CAL5132019.1"/>
    </source>
</evidence>
<dbReference type="SMART" id="SM00116">
    <property type="entry name" value="CBS"/>
    <property type="match status" value="4"/>
</dbReference>
<dbReference type="InterPro" id="IPR050511">
    <property type="entry name" value="AMPK_gamma/SDS23_families"/>
</dbReference>
<feature type="domain" description="CBS" evidence="6">
    <location>
        <begin position="230"/>
        <end position="288"/>
    </location>
</feature>